<keyword evidence="4" id="KW-1185">Reference proteome</keyword>
<dbReference type="Proteomes" id="UP000582659">
    <property type="component" value="Unassembled WGS sequence"/>
</dbReference>
<organism evidence="3 5">
    <name type="scientific">Bursaphelenchus xylophilus</name>
    <name type="common">Pinewood nematode worm</name>
    <name type="synonym">Aphelenchoides xylophilus</name>
    <dbReference type="NCBI Taxonomy" id="6326"/>
    <lineage>
        <taxon>Eukaryota</taxon>
        <taxon>Metazoa</taxon>
        <taxon>Ecdysozoa</taxon>
        <taxon>Nematoda</taxon>
        <taxon>Chromadorea</taxon>
        <taxon>Rhabditida</taxon>
        <taxon>Tylenchina</taxon>
        <taxon>Tylenchomorpha</taxon>
        <taxon>Aphelenchoidea</taxon>
        <taxon>Aphelenchoididae</taxon>
        <taxon>Bursaphelenchus</taxon>
    </lineage>
</organism>
<dbReference type="WBParaSite" id="BXY_0355300.1">
    <property type="protein sequence ID" value="BXY_0355300.1"/>
    <property type="gene ID" value="BXY_0355300"/>
</dbReference>
<evidence type="ECO:0000313" key="3">
    <source>
        <dbReference type="Proteomes" id="UP000095284"/>
    </source>
</evidence>
<gene>
    <name evidence="2" type="ORF">BXYJ_LOCUS11888</name>
</gene>
<dbReference type="EMBL" id="CAJFCV020000005">
    <property type="protein sequence ID" value="CAG9123217.1"/>
    <property type="molecule type" value="Genomic_DNA"/>
</dbReference>
<accession>A0A1I7RS49</accession>
<dbReference type="EMBL" id="CAJFDI010000005">
    <property type="protein sequence ID" value="CAD5231792.1"/>
    <property type="molecule type" value="Genomic_DNA"/>
</dbReference>
<dbReference type="Proteomes" id="UP000095284">
    <property type="component" value="Unplaced"/>
</dbReference>
<proteinExistence type="predicted"/>
<dbReference type="Proteomes" id="UP000659654">
    <property type="component" value="Unassembled WGS sequence"/>
</dbReference>
<evidence type="ECO:0000313" key="5">
    <source>
        <dbReference type="WBParaSite" id="BXY_0355300.1"/>
    </source>
</evidence>
<reference evidence="5" key="1">
    <citation type="submission" date="2016-11" db="UniProtKB">
        <authorList>
            <consortium name="WormBaseParasite"/>
        </authorList>
    </citation>
    <scope>IDENTIFICATION</scope>
</reference>
<dbReference type="OrthoDB" id="10507482at2759"/>
<evidence type="ECO:0000313" key="2">
    <source>
        <dbReference type="EMBL" id="CAD5231792.1"/>
    </source>
</evidence>
<reference evidence="2" key="2">
    <citation type="submission" date="2020-09" db="EMBL/GenBank/DDBJ databases">
        <authorList>
            <person name="Kikuchi T."/>
        </authorList>
    </citation>
    <scope>NUCLEOTIDE SEQUENCE</scope>
    <source>
        <strain evidence="2">Ka4C1</strain>
    </source>
</reference>
<protein>
    <submittedName>
        <fullName evidence="2">(pine wood nematode) hypothetical protein</fullName>
    </submittedName>
</protein>
<name>A0A1I7RS49_BURXY</name>
<dbReference type="AlphaFoldDB" id="A0A1I7RS49"/>
<sequence>MNNFPRVLRNIPRPHRVEIEDSLFSPGPSLRRGQQLWICHLCMGVLKEDTGIICCTGCKTLFCGPCMPQTTVRCRSCGRKRVQFIKTILTTGGDSDDEEESLEMEQDVQRLQKEIESIQKQMDSDAINFRDRRVILESKLTAFGKGGEMAAAKVSNVKNRIAQINQKIKISNYVSAMDNGVVVPWKVSPNEGGILMDVSLCAEKYFKQQCLNLEKESNDRKAELKNVERRQKNCHSFLDELREDVIREEEMEKLESLISRLPKRKAEDDEFDMDEGINAAHDSNNSFLGVENKKPRLSEEALIVNFDHLIEQTK</sequence>
<evidence type="ECO:0000256" key="1">
    <source>
        <dbReference type="SAM" id="Coils"/>
    </source>
</evidence>
<keyword evidence="1" id="KW-0175">Coiled coil</keyword>
<evidence type="ECO:0000313" key="4">
    <source>
        <dbReference type="Proteomes" id="UP000659654"/>
    </source>
</evidence>
<feature type="coiled-coil region" evidence="1">
    <location>
        <begin position="101"/>
        <end position="128"/>
    </location>
</feature>